<evidence type="ECO:0000313" key="2">
    <source>
        <dbReference type="EMBL" id="RDX64483.1"/>
    </source>
</evidence>
<comment type="caution">
    <text evidence="2">The sequence shown here is derived from an EMBL/GenBank/DDBJ whole genome shotgun (WGS) entry which is preliminary data.</text>
</comment>
<feature type="non-terminal residue" evidence="2">
    <location>
        <position position="1"/>
    </location>
</feature>
<name>A0A371EEL2_MUCPR</name>
<reference evidence="2" key="1">
    <citation type="submission" date="2018-05" db="EMBL/GenBank/DDBJ databases">
        <title>Draft genome of Mucuna pruriens seed.</title>
        <authorList>
            <person name="Nnadi N.E."/>
            <person name="Vos R."/>
            <person name="Hasami M.H."/>
            <person name="Devisetty U.K."/>
            <person name="Aguiy J.C."/>
        </authorList>
    </citation>
    <scope>NUCLEOTIDE SEQUENCE [LARGE SCALE GENOMIC DNA]</scope>
    <source>
        <strain evidence="2">JCA_2017</strain>
    </source>
</reference>
<evidence type="ECO:0000256" key="1">
    <source>
        <dbReference type="SAM" id="MobiDB-lite"/>
    </source>
</evidence>
<gene>
    <name evidence="2" type="ORF">CR513_56964</name>
</gene>
<accession>A0A371EEL2</accession>
<dbReference type="EMBL" id="QJKJ01014361">
    <property type="protein sequence ID" value="RDX64483.1"/>
    <property type="molecule type" value="Genomic_DNA"/>
</dbReference>
<dbReference type="Proteomes" id="UP000257109">
    <property type="component" value="Unassembled WGS sequence"/>
</dbReference>
<sequence length="124" mass="14566">MPTMSWMPTHRDLSKTKLVDEDVSKGRNQHSTSSNKVDSLVRQIPQGIEEDESKGGSRRRSVDVDQNQRLHYRSTTSTAKEILRPLNFFCAMHHWQLYLCRCHARPRSFNKCHANINLQILEFW</sequence>
<organism evidence="2 3">
    <name type="scientific">Mucuna pruriens</name>
    <name type="common">Velvet bean</name>
    <name type="synonym">Dolichos pruriens</name>
    <dbReference type="NCBI Taxonomy" id="157652"/>
    <lineage>
        <taxon>Eukaryota</taxon>
        <taxon>Viridiplantae</taxon>
        <taxon>Streptophyta</taxon>
        <taxon>Embryophyta</taxon>
        <taxon>Tracheophyta</taxon>
        <taxon>Spermatophyta</taxon>
        <taxon>Magnoliopsida</taxon>
        <taxon>eudicotyledons</taxon>
        <taxon>Gunneridae</taxon>
        <taxon>Pentapetalae</taxon>
        <taxon>rosids</taxon>
        <taxon>fabids</taxon>
        <taxon>Fabales</taxon>
        <taxon>Fabaceae</taxon>
        <taxon>Papilionoideae</taxon>
        <taxon>50 kb inversion clade</taxon>
        <taxon>NPAAA clade</taxon>
        <taxon>indigoferoid/millettioid clade</taxon>
        <taxon>Phaseoleae</taxon>
        <taxon>Mucuna</taxon>
    </lineage>
</organism>
<protein>
    <submittedName>
        <fullName evidence="2">Uncharacterized protein</fullName>
    </submittedName>
</protein>
<evidence type="ECO:0000313" key="3">
    <source>
        <dbReference type="Proteomes" id="UP000257109"/>
    </source>
</evidence>
<dbReference type="AlphaFoldDB" id="A0A371EEL2"/>
<proteinExistence type="predicted"/>
<keyword evidence="3" id="KW-1185">Reference proteome</keyword>
<feature type="region of interest" description="Disordered" evidence="1">
    <location>
        <begin position="1"/>
        <end position="68"/>
    </location>
</feature>
<feature type="compositionally biased region" description="Basic and acidic residues" evidence="1">
    <location>
        <begin position="9"/>
        <end position="25"/>
    </location>
</feature>